<feature type="domain" description="Glycosyltransferase subfamily 4-like N-terminal" evidence="1">
    <location>
        <begin position="19"/>
        <end position="204"/>
    </location>
</feature>
<feature type="non-terminal residue" evidence="2">
    <location>
        <position position="242"/>
    </location>
</feature>
<dbReference type="EMBL" id="UINC01113386">
    <property type="protein sequence ID" value="SVC82960.1"/>
    <property type="molecule type" value="Genomic_DNA"/>
</dbReference>
<proteinExistence type="predicted"/>
<dbReference type="CDD" id="cd03794">
    <property type="entry name" value="GT4_WbuB-like"/>
    <property type="match status" value="1"/>
</dbReference>
<evidence type="ECO:0000313" key="2">
    <source>
        <dbReference type="EMBL" id="SVC82960.1"/>
    </source>
</evidence>
<accession>A0A382QDA8</accession>
<dbReference type="GO" id="GO:0016758">
    <property type="term" value="F:hexosyltransferase activity"/>
    <property type="evidence" value="ECO:0007669"/>
    <property type="project" value="TreeGrafter"/>
</dbReference>
<sequence>MHILFLTDNFPPEVNAPATRTHEHAIRWVEEGCKVTVITCAPNFPEGKIFSGYKNKWYQYELIDGINVVRVKTYITANNGFLLRTFDYLSFMITGFIAGLFQPKPDVIVATSPQFFTACMGWMLSVCRKRPFVFELRDLWPASIIAVGAMKNSLLITWLEKLELFLYKKADAIVSVTNSFKDELISRGIKHNKIFVVLNGVDHSNYQSTFIKDPKLSEKFALENKFVVGYVGTHGMAHCLNI</sequence>
<dbReference type="PANTHER" id="PTHR45947:SF3">
    <property type="entry name" value="SULFOQUINOVOSYL TRANSFERASE SQD2"/>
    <property type="match status" value="1"/>
</dbReference>
<organism evidence="2">
    <name type="scientific">marine metagenome</name>
    <dbReference type="NCBI Taxonomy" id="408172"/>
    <lineage>
        <taxon>unclassified sequences</taxon>
        <taxon>metagenomes</taxon>
        <taxon>ecological metagenomes</taxon>
    </lineage>
</organism>
<dbReference type="AlphaFoldDB" id="A0A382QDA8"/>
<evidence type="ECO:0000259" key="1">
    <source>
        <dbReference type="Pfam" id="PF13439"/>
    </source>
</evidence>
<dbReference type="InterPro" id="IPR028098">
    <property type="entry name" value="Glyco_trans_4-like_N"/>
</dbReference>
<dbReference type="SUPFAM" id="SSF53756">
    <property type="entry name" value="UDP-Glycosyltransferase/glycogen phosphorylase"/>
    <property type="match status" value="1"/>
</dbReference>
<dbReference type="Gene3D" id="3.40.50.2000">
    <property type="entry name" value="Glycogen Phosphorylase B"/>
    <property type="match status" value="1"/>
</dbReference>
<dbReference type="InterPro" id="IPR050194">
    <property type="entry name" value="Glycosyltransferase_grp1"/>
</dbReference>
<reference evidence="2" key="1">
    <citation type="submission" date="2018-05" db="EMBL/GenBank/DDBJ databases">
        <authorList>
            <person name="Lanie J.A."/>
            <person name="Ng W.-L."/>
            <person name="Kazmierczak K.M."/>
            <person name="Andrzejewski T.M."/>
            <person name="Davidsen T.M."/>
            <person name="Wayne K.J."/>
            <person name="Tettelin H."/>
            <person name="Glass J.I."/>
            <person name="Rusch D."/>
            <person name="Podicherti R."/>
            <person name="Tsui H.-C.T."/>
            <person name="Winkler M.E."/>
        </authorList>
    </citation>
    <scope>NUCLEOTIDE SEQUENCE</scope>
</reference>
<gene>
    <name evidence="2" type="ORF">METZ01_LOCUS335814</name>
</gene>
<dbReference type="PANTHER" id="PTHR45947">
    <property type="entry name" value="SULFOQUINOVOSYL TRANSFERASE SQD2"/>
    <property type="match status" value="1"/>
</dbReference>
<dbReference type="Pfam" id="PF13439">
    <property type="entry name" value="Glyco_transf_4"/>
    <property type="match status" value="1"/>
</dbReference>
<protein>
    <recommendedName>
        <fullName evidence="1">Glycosyltransferase subfamily 4-like N-terminal domain-containing protein</fullName>
    </recommendedName>
</protein>
<name>A0A382QDA8_9ZZZZ</name>